<comment type="caution">
    <text evidence="2">The sequence shown here is derived from an EMBL/GenBank/DDBJ whole genome shotgun (WGS) entry which is preliminary data.</text>
</comment>
<feature type="domain" description="BRCT" evidence="1">
    <location>
        <begin position="1"/>
        <end position="108"/>
    </location>
</feature>
<dbReference type="InterPro" id="IPR029058">
    <property type="entry name" value="AB_hydrolase_fold"/>
</dbReference>
<dbReference type="PROSITE" id="PS50172">
    <property type="entry name" value="BRCT"/>
    <property type="match status" value="1"/>
</dbReference>
<proteinExistence type="predicted"/>
<reference evidence="2" key="2">
    <citation type="submission" date="2020-09" db="EMBL/GenBank/DDBJ databases">
        <authorList>
            <person name="Sun Q."/>
            <person name="Zhou Y."/>
        </authorList>
    </citation>
    <scope>NUCLEOTIDE SEQUENCE</scope>
    <source>
        <strain evidence="2">CGMCC 1.12921</strain>
    </source>
</reference>
<dbReference type="Proteomes" id="UP000613582">
    <property type="component" value="Unassembled WGS sequence"/>
</dbReference>
<sequence length="503" mass="56396">MPLSKHVLLIHGWSARRSSMEDVAQLLRDTGFNVVPMLLGEYPSLYDDVRVEDVARRMSKVIAGLQADGTLAAQFHVIVHSTGAFVTREWIADLFAAGKPVPVQNFLMLAPANHGSPLATYGRSALGRMLKFNFSRGFQSGEEVLHALELGSAYQQQLDLRDRLSRDGDTASPYGNAATKVRPYVIVGAQPIDGTTILNQNGWDGTVRIAGANFDPRGVTVDFTKDKRNPQIKGWTVRGPERTAFAVLPDRTHLTILNPTRNSKSLSDDPEIRDRLRKMIVEALSVENAAQYNKVQAAWQAVNDHTRQLAQSGAEAEALRQRVLRKEGDRIPSRYNEHYQIVLDVKDDTPFPIGDYFLWLTAPSRNDPARGLKFSDTITAAEIKAHTDVLRNVHVNRRAPHRRVLHLDRMELKKKGGFFDTLDYRREHLFVAGITVSASGSKISFFDGDAKHGSGFIPLRAEETNSDYNHDDRFLRRYATHYIEIIVPRIADDDVFSVEPYSG</sequence>
<keyword evidence="3" id="KW-1185">Reference proteome</keyword>
<dbReference type="AlphaFoldDB" id="A0A8J2Y4E2"/>
<dbReference type="RefSeq" id="WP_188160672.1">
    <property type="nucleotide sequence ID" value="NZ_BMGH01000002.1"/>
</dbReference>
<evidence type="ECO:0000313" key="2">
    <source>
        <dbReference type="EMBL" id="GGD18559.1"/>
    </source>
</evidence>
<evidence type="ECO:0000313" key="3">
    <source>
        <dbReference type="Proteomes" id="UP000613582"/>
    </source>
</evidence>
<organism evidence="2 3">
    <name type="scientific">Aquisalinus flavus</name>
    <dbReference type="NCBI Taxonomy" id="1526572"/>
    <lineage>
        <taxon>Bacteria</taxon>
        <taxon>Pseudomonadati</taxon>
        <taxon>Pseudomonadota</taxon>
        <taxon>Alphaproteobacteria</taxon>
        <taxon>Parvularculales</taxon>
        <taxon>Parvularculaceae</taxon>
        <taxon>Aquisalinus</taxon>
    </lineage>
</organism>
<evidence type="ECO:0000259" key="1">
    <source>
        <dbReference type="PROSITE" id="PS50172"/>
    </source>
</evidence>
<reference evidence="2" key="1">
    <citation type="journal article" date="2014" name="Int. J. Syst. Evol. Microbiol.">
        <title>Complete genome sequence of Corynebacterium casei LMG S-19264T (=DSM 44701T), isolated from a smear-ripened cheese.</title>
        <authorList>
            <consortium name="US DOE Joint Genome Institute (JGI-PGF)"/>
            <person name="Walter F."/>
            <person name="Albersmeier A."/>
            <person name="Kalinowski J."/>
            <person name="Ruckert C."/>
        </authorList>
    </citation>
    <scope>NUCLEOTIDE SEQUENCE</scope>
    <source>
        <strain evidence="2">CGMCC 1.12921</strain>
    </source>
</reference>
<name>A0A8J2Y4E2_9PROT</name>
<dbReference type="SUPFAM" id="SSF53474">
    <property type="entry name" value="alpha/beta-Hydrolases"/>
    <property type="match status" value="1"/>
</dbReference>
<protein>
    <recommendedName>
        <fullName evidence="1">BRCT domain-containing protein</fullName>
    </recommendedName>
</protein>
<dbReference type="Gene3D" id="3.40.50.1820">
    <property type="entry name" value="alpha/beta hydrolase"/>
    <property type="match status" value="1"/>
</dbReference>
<accession>A0A8J2Y4E2</accession>
<dbReference type="InterPro" id="IPR001357">
    <property type="entry name" value="BRCT_dom"/>
</dbReference>
<dbReference type="EMBL" id="BMGH01000002">
    <property type="protein sequence ID" value="GGD18559.1"/>
    <property type="molecule type" value="Genomic_DNA"/>
</dbReference>
<gene>
    <name evidence="2" type="ORF">GCM10011342_29060</name>
</gene>